<dbReference type="SUPFAM" id="SSF161098">
    <property type="entry name" value="MetI-like"/>
    <property type="match status" value="1"/>
</dbReference>
<evidence type="ECO:0000256" key="3">
    <source>
        <dbReference type="ARBA" id="ARBA00022448"/>
    </source>
</evidence>
<evidence type="ECO:0000313" key="13">
    <source>
        <dbReference type="Proteomes" id="UP001409291"/>
    </source>
</evidence>
<keyword evidence="4 10" id="KW-1003">Cell membrane</keyword>
<evidence type="ECO:0000256" key="5">
    <source>
        <dbReference type="ARBA" id="ARBA00022592"/>
    </source>
</evidence>
<comment type="caution">
    <text evidence="12">The sequence shown here is derived from an EMBL/GenBank/DDBJ whole genome shotgun (WGS) entry which is preliminary data.</text>
</comment>
<reference evidence="12 13" key="1">
    <citation type="submission" date="2024-04" db="EMBL/GenBank/DDBJ databases">
        <title>WGS of bacteria from Torrens River.</title>
        <authorList>
            <person name="Wyrsch E.R."/>
            <person name="Drigo B."/>
        </authorList>
    </citation>
    <scope>NUCLEOTIDE SEQUENCE [LARGE SCALE GENOMIC DNA]</scope>
    <source>
        <strain evidence="12 13">TWI391</strain>
    </source>
</reference>
<dbReference type="PROSITE" id="PS50928">
    <property type="entry name" value="ABC_TM1"/>
    <property type="match status" value="1"/>
</dbReference>
<feature type="transmembrane region" description="Helical" evidence="9">
    <location>
        <begin position="106"/>
        <end position="130"/>
    </location>
</feature>
<dbReference type="NCBIfam" id="TIGR02138">
    <property type="entry name" value="phosphate_pstC"/>
    <property type="match status" value="1"/>
</dbReference>
<dbReference type="Pfam" id="PF00528">
    <property type="entry name" value="BPD_transp_1"/>
    <property type="match status" value="1"/>
</dbReference>
<comment type="function">
    <text evidence="10">Part of the binding-protein-dependent transport system for phosphate; probably responsible for the translocation of the substrate across the membrane.</text>
</comment>
<feature type="transmembrane region" description="Helical" evidence="9">
    <location>
        <begin position="266"/>
        <end position="289"/>
    </location>
</feature>
<evidence type="ECO:0000256" key="8">
    <source>
        <dbReference type="ARBA" id="ARBA00023136"/>
    </source>
</evidence>
<evidence type="ECO:0000256" key="7">
    <source>
        <dbReference type="ARBA" id="ARBA00022989"/>
    </source>
</evidence>
<evidence type="ECO:0000256" key="6">
    <source>
        <dbReference type="ARBA" id="ARBA00022692"/>
    </source>
</evidence>
<keyword evidence="7 9" id="KW-1133">Transmembrane helix</keyword>
<dbReference type="EMBL" id="JBDJNQ010000010">
    <property type="protein sequence ID" value="MEN5379396.1"/>
    <property type="molecule type" value="Genomic_DNA"/>
</dbReference>
<keyword evidence="13" id="KW-1185">Reference proteome</keyword>
<dbReference type="RefSeq" id="WP_021188200.1">
    <property type="nucleotide sequence ID" value="NZ_JAOQNK010000001.1"/>
</dbReference>
<protein>
    <recommendedName>
        <fullName evidence="10">Phosphate transport system permease protein</fullName>
    </recommendedName>
</protein>
<feature type="domain" description="ABC transmembrane type-1" evidence="11">
    <location>
        <begin position="69"/>
        <end position="285"/>
    </location>
</feature>
<gene>
    <name evidence="12" type="primary">pstC</name>
    <name evidence="12" type="ORF">ABE541_19170</name>
</gene>
<evidence type="ECO:0000256" key="1">
    <source>
        <dbReference type="ARBA" id="ARBA00004651"/>
    </source>
</evidence>
<keyword evidence="6 9" id="KW-0812">Transmembrane</keyword>
<feature type="transmembrane region" description="Helical" evidence="9">
    <location>
        <begin position="65"/>
        <end position="94"/>
    </location>
</feature>
<dbReference type="PANTHER" id="PTHR30425:SF1">
    <property type="entry name" value="PHOSPHATE TRANSPORT SYSTEM PERMEASE PROTEIN PSTC"/>
    <property type="match status" value="1"/>
</dbReference>
<keyword evidence="3 9" id="KW-0813">Transport</keyword>
<keyword evidence="5 10" id="KW-0592">Phosphate transport</keyword>
<proteinExistence type="inferred from homology"/>
<dbReference type="InterPro" id="IPR051124">
    <property type="entry name" value="Phosphate_Transport_Permease"/>
</dbReference>
<dbReference type="Gene3D" id="1.10.3720.10">
    <property type="entry name" value="MetI-like"/>
    <property type="match status" value="1"/>
</dbReference>
<dbReference type="CDD" id="cd06261">
    <property type="entry name" value="TM_PBP2"/>
    <property type="match status" value="1"/>
</dbReference>
<dbReference type="InterPro" id="IPR011864">
    <property type="entry name" value="Phosphate_PstC"/>
</dbReference>
<feature type="transmembrane region" description="Helical" evidence="9">
    <location>
        <begin position="15"/>
        <end position="36"/>
    </location>
</feature>
<evidence type="ECO:0000256" key="4">
    <source>
        <dbReference type="ARBA" id="ARBA00022475"/>
    </source>
</evidence>
<sequence length="298" mass="32093">MLKTRLLKNAIAKQVSFVLLLISLSVVIIIGIGLTFKSVPLFESFNILELLTNHVWAPMKGSFGFLPFIMGTLSVTLVALLISCPLCILTSIYLTEYASDTLKNVILPLINVLAAIPPVLYGVWGVLFIVPAIQSYIAPIFAVSTSGYTVLAGGIVLAVMIFPIMISIMVEVLKTVPAELKAASLSLGATKWETAQKVILRRAKPGIIAAIVLAISRAFGETIAVLMVCGNVPKIPTSIFDAGYPIPALIANNFGEMMSIPLYDSALMFSALLLFVIIFGFNLISRIILNRLEGKHNG</sequence>
<evidence type="ECO:0000259" key="11">
    <source>
        <dbReference type="PROSITE" id="PS50928"/>
    </source>
</evidence>
<comment type="subcellular location">
    <subcellularLocation>
        <location evidence="1 9">Cell membrane</location>
        <topology evidence="1 9">Multi-pass membrane protein</topology>
    </subcellularLocation>
</comment>
<accession>A0ABV0BXI9</accession>
<evidence type="ECO:0000256" key="2">
    <source>
        <dbReference type="ARBA" id="ARBA00007069"/>
    </source>
</evidence>
<feature type="transmembrane region" description="Helical" evidence="9">
    <location>
        <begin position="150"/>
        <end position="173"/>
    </location>
</feature>
<comment type="similarity">
    <text evidence="2 10">Belongs to the binding-protein-dependent transport system permease family. CysTW subfamily.</text>
</comment>
<name>A0ABV0BXI9_9SPHI</name>
<organism evidence="12 13">
    <name type="scientific">Sphingobacterium kitahiroshimense</name>
    <dbReference type="NCBI Taxonomy" id="470446"/>
    <lineage>
        <taxon>Bacteria</taxon>
        <taxon>Pseudomonadati</taxon>
        <taxon>Bacteroidota</taxon>
        <taxon>Sphingobacteriia</taxon>
        <taxon>Sphingobacteriales</taxon>
        <taxon>Sphingobacteriaceae</taxon>
        <taxon>Sphingobacterium</taxon>
    </lineage>
</organism>
<dbReference type="InterPro" id="IPR035906">
    <property type="entry name" value="MetI-like_sf"/>
</dbReference>
<dbReference type="Proteomes" id="UP001409291">
    <property type="component" value="Unassembled WGS sequence"/>
</dbReference>
<dbReference type="InterPro" id="IPR000515">
    <property type="entry name" value="MetI-like"/>
</dbReference>
<evidence type="ECO:0000256" key="9">
    <source>
        <dbReference type="RuleBase" id="RU363032"/>
    </source>
</evidence>
<dbReference type="PANTHER" id="PTHR30425">
    <property type="entry name" value="PHOSPHATE TRANSPORT SYSTEM PERMEASE PROTEIN PST"/>
    <property type="match status" value="1"/>
</dbReference>
<evidence type="ECO:0000313" key="12">
    <source>
        <dbReference type="EMBL" id="MEN5379396.1"/>
    </source>
</evidence>
<evidence type="ECO:0000256" key="10">
    <source>
        <dbReference type="RuleBase" id="RU363054"/>
    </source>
</evidence>
<feature type="transmembrane region" description="Helical" evidence="9">
    <location>
        <begin position="207"/>
        <end position="228"/>
    </location>
</feature>
<keyword evidence="8 9" id="KW-0472">Membrane</keyword>